<evidence type="ECO:0000256" key="7">
    <source>
        <dbReference type="ARBA" id="ARBA00047899"/>
    </source>
</evidence>
<dbReference type="AlphaFoldDB" id="A0A9X6RP97"/>
<evidence type="ECO:0000259" key="9">
    <source>
        <dbReference type="PROSITE" id="PS50011"/>
    </source>
</evidence>
<dbReference type="InterPro" id="IPR000719">
    <property type="entry name" value="Prot_kinase_dom"/>
</dbReference>
<dbReference type="GO" id="GO:0005524">
    <property type="term" value="F:ATP binding"/>
    <property type="evidence" value="ECO:0007669"/>
    <property type="project" value="UniProtKB-KW"/>
</dbReference>
<keyword evidence="3" id="KW-0808">Transferase</keyword>
<keyword evidence="5" id="KW-0418">Kinase</keyword>
<evidence type="ECO:0000256" key="3">
    <source>
        <dbReference type="ARBA" id="ARBA00022679"/>
    </source>
</evidence>
<dbReference type="EC" id="2.7.11.1" evidence="1"/>
<evidence type="ECO:0000256" key="5">
    <source>
        <dbReference type="ARBA" id="ARBA00022777"/>
    </source>
</evidence>
<dbReference type="PROSITE" id="PS50011">
    <property type="entry name" value="PROTEIN_KINASE_DOM"/>
    <property type="match status" value="1"/>
</dbReference>
<evidence type="ECO:0000256" key="8">
    <source>
        <dbReference type="ARBA" id="ARBA00048679"/>
    </source>
</evidence>
<evidence type="ECO:0000313" key="10">
    <source>
        <dbReference type="EMBL" id="OWA55218.1"/>
    </source>
</evidence>
<keyword evidence="11" id="KW-1185">Reference proteome</keyword>
<evidence type="ECO:0000256" key="1">
    <source>
        <dbReference type="ARBA" id="ARBA00012513"/>
    </source>
</evidence>
<sequence>MAHVRQRADFAPQIRLQAPPHNCSFYLEANASRQSAVSLLDVCQEVQLDENQIITYTLQLLDALIYLHNQDPSAQKKYVRKAPSTANTMMPYLSYRMAPDDEERILPFEWDSVIGISGFGFVYSIKTEQSDTKNGGINCGVLVYAFGTQDEDQGFSTGIGRASDIWSVGCTVLKMVGRGQFQYKTAGGGTMSVDSNKPNRFLRQVKCGAYPDRSDAEARLGSGLCHVLAECLRKNAEQLNLLNLLLV</sequence>
<dbReference type="OrthoDB" id="1043025at2759"/>
<name>A0A9X6RP97_HYPEX</name>
<keyword evidence="2" id="KW-0723">Serine/threonine-protein kinase</keyword>
<evidence type="ECO:0000256" key="6">
    <source>
        <dbReference type="ARBA" id="ARBA00022840"/>
    </source>
</evidence>
<dbReference type="PANTHER" id="PTHR24361:SF433">
    <property type="entry name" value="PROTEIN KINASE DOMAIN-CONTAINING PROTEIN"/>
    <property type="match status" value="1"/>
</dbReference>
<dbReference type="InterPro" id="IPR011009">
    <property type="entry name" value="Kinase-like_dom_sf"/>
</dbReference>
<protein>
    <recommendedName>
        <fullName evidence="1">non-specific serine/threonine protein kinase</fullName>
        <ecNumber evidence="1">2.7.11.1</ecNumber>
    </recommendedName>
</protein>
<dbReference type="Gene3D" id="1.10.510.10">
    <property type="entry name" value="Transferase(Phosphotransferase) domain 1"/>
    <property type="match status" value="1"/>
</dbReference>
<dbReference type="GO" id="GO:0004674">
    <property type="term" value="F:protein serine/threonine kinase activity"/>
    <property type="evidence" value="ECO:0007669"/>
    <property type="project" value="UniProtKB-KW"/>
</dbReference>
<dbReference type="EMBL" id="MTYJ01000583">
    <property type="protein sequence ID" value="OWA55218.1"/>
    <property type="molecule type" value="Genomic_DNA"/>
</dbReference>
<dbReference type="GO" id="GO:0005737">
    <property type="term" value="C:cytoplasm"/>
    <property type="evidence" value="ECO:0007669"/>
    <property type="project" value="TreeGrafter"/>
</dbReference>
<keyword evidence="4" id="KW-0547">Nucleotide-binding</keyword>
<accession>A0A9X6RP97</accession>
<keyword evidence="6" id="KW-0067">ATP-binding</keyword>
<dbReference type="PANTHER" id="PTHR24361">
    <property type="entry name" value="MITOGEN-ACTIVATED KINASE KINASE KINASE"/>
    <property type="match status" value="1"/>
</dbReference>
<dbReference type="SUPFAM" id="SSF56112">
    <property type="entry name" value="Protein kinase-like (PK-like)"/>
    <property type="match status" value="1"/>
</dbReference>
<feature type="domain" description="Protein kinase" evidence="9">
    <location>
        <begin position="1"/>
        <end position="247"/>
    </location>
</feature>
<gene>
    <name evidence="10" type="ORF">BV898_19606</name>
</gene>
<evidence type="ECO:0000256" key="4">
    <source>
        <dbReference type="ARBA" id="ARBA00022741"/>
    </source>
</evidence>
<comment type="catalytic activity">
    <reaction evidence="8">
        <text>L-seryl-[protein] + ATP = O-phospho-L-seryl-[protein] + ADP + H(+)</text>
        <dbReference type="Rhea" id="RHEA:17989"/>
        <dbReference type="Rhea" id="RHEA-COMP:9863"/>
        <dbReference type="Rhea" id="RHEA-COMP:11604"/>
        <dbReference type="ChEBI" id="CHEBI:15378"/>
        <dbReference type="ChEBI" id="CHEBI:29999"/>
        <dbReference type="ChEBI" id="CHEBI:30616"/>
        <dbReference type="ChEBI" id="CHEBI:83421"/>
        <dbReference type="ChEBI" id="CHEBI:456216"/>
        <dbReference type="EC" id="2.7.11.1"/>
    </reaction>
</comment>
<dbReference type="InterPro" id="IPR053235">
    <property type="entry name" value="Ser_Thr_kinase"/>
</dbReference>
<comment type="catalytic activity">
    <reaction evidence="7">
        <text>L-threonyl-[protein] + ATP = O-phospho-L-threonyl-[protein] + ADP + H(+)</text>
        <dbReference type="Rhea" id="RHEA:46608"/>
        <dbReference type="Rhea" id="RHEA-COMP:11060"/>
        <dbReference type="Rhea" id="RHEA-COMP:11605"/>
        <dbReference type="ChEBI" id="CHEBI:15378"/>
        <dbReference type="ChEBI" id="CHEBI:30013"/>
        <dbReference type="ChEBI" id="CHEBI:30616"/>
        <dbReference type="ChEBI" id="CHEBI:61977"/>
        <dbReference type="ChEBI" id="CHEBI:456216"/>
        <dbReference type="EC" id="2.7.11.1"/>
    </reaction>
</comment>
<organism evidence="10 11">
    <name type="scientific">Hypsibius exemplaris</name>
    <name type="common">Freshwater tardigrade</name>
    <dbReference type="NCBI Taxonomy" id="2072580"/>
    <lineage>
        <taxon>Eukaryota</taxon>
        <taxon>Metazoa</taxon>
        <taxon>Ecdysozoa</taxon>
        <taxon>Tardigrada</taxon>
        <taxon>Eutardigrada</taxon>
        <taxon>Parachela</taxon>
        <taxon>Hypsibioidea</taxon>
        <taxon>Hypsibiidae</taxon>
        <taxon>Hypsibius</taxon>
    </lineage>
</organism>
<proteinExistence type="predicted"/>
<reference evidence="11" key="1">
    <citation type="submission" date="2017-01" db="EMBL/GenBank/DDBJ databases">
        <title>Comparative genomics of anhydrobiosis in the tardigrade Hypsibius dujardini.</title>
        <authorList>
            <person name="Yoshida Y."/>
            <person name="Koutsovoulos G."/>
            <person name="Laetsch D."/>
            <person name="Stevens L."/>
            <person name="Kumar S."/>
            <person name="Horikawa D."/>
            <person name="Ishino K."/>
            <person name="Komine S."/>
            <person name="Tomita M."/>
            <person name="Blaxter M."/>
            <person name="Arakawa K."/>
        </authorList>
    </citation>
    <scope>NUCLEOTIDE SEQUENCE [LARGE SCALE GENOMIC DNA]</scope>
    <source>
        <strain evidence="11">Z151</strain>
    </source>
</reference>
<dbReference type="Proteomes" id="UP000192578">
    <property type="component" value="Unassembled WGS sequence"/>
</dbReference>
<comment type="caution">
    <text evidence="10">The sequence shown here is derived from an EMBL/GenBank/DDBJ whole genome shotgun (WGS) entry which is preliminary data.</text>
</comment>
<evidence type="ECO:0000256" key="2">
    <source>
        <dbReference type="ARBA" id="ARBA00022527"/>
    </source>
</evidence>
<evidence type="ECO:0000313" key="11">
    <source>
        <dbReference type="Proteomes" id="UP000192578"/>
    </source>
</evidence>